<reference evidence="1" key="2">
    <citation type="journal article" date="2023" name="IMA Fungus">
        <title>Comparative genomic study of the Penicillium genus elucidates a diverse pangenome and 15 lateral gene transfer events.</title>
        <authorList>
            <person name="Petersen C."/>
            <person name="Sorensen T."/>
            <person name="Nielsen M.R."/>
            <person name="Sondergaard T.E."/>
            <person name="Sorensen J.L."/>
            <person name="Fitzpatrick D.A."/>
            <person name="Frisvad J.C."/>
            <person name="Nielsen K.L."/>
        </authorList>
    </citation>
    <scope>NUCLEOTIDE SEQUENCE</scope>
    <source>
        <strain evidence="1">IBT 16125</strain>
    </source>
</reference>
<protein>
    <submittedName>
        <fullName evidence="1">Uncharacterized protein</fullName>
    </submittedName>
</protein>
<dbReference type="RefSeq" id="XP_056762942.1">
    <property type="nucleotide sequence ID" value="XM_056914093.1"/>
</dbReference>
<evidence type="ECO:0000313" key="2">
    <source>
        <dbReference type="Proteomes" id="UP001213681"/>
    </source>
</evidence>
<reference evidence="1" key="1">
    <citation type="submission" date="2022-12" db="EMBL/GenBank/DDBJ databases">
        <authorList>
            <person name="Petersen C."/>
        </authorList>
    </citation>
    <scope>NUCLEOTIDE SEQUENCE</scope>
    <source>
        <strain evidence="1">IBT 16125</strain>
    </source>
</reference>
<accession>A0AAD6BZ66</accession>
<dbReference type="AlphaFoldDB" id="A0AAD6BZ66"/>
<sequence length="289" mass="34005">MMQCFEEEIGLRESTPTYTHRPCATYNAPFKTRRNGCLTTHYAQYYSFSELRRYLASVLLLSIRNICKAGEKMIHQALVQGKVCFLASEEWQQLDDMENRTEVQAIFYRVLRQMTHWPTLLCEKRAILCNDGRTTSLTVFLKGAREVKKAMDDLGQELDTLIKAHRLCQYIQSTCLFDMVSEMYKMDDTTVGMVLCYHAMYSIVVLRVIWSLADPFDQLILEAEILHLCKRVWMLIEHGQSVNWETQDRIIEIINELERFRERGRNTWTREGLINKAMFYRGDWVTHVG</sequence>
<dbReference type="GeneID" id="81604336"/>
<proteinExistence type="predicted"/>
<dbReference type="EMBL" id="JAPVEA010000008">
    <property type="protein sequence ID" value="KAJ5439713.1"/>
    <property type="molecule type" value="Genomic_DNA"/>
</dbReference>
<gene>
    <name evidence="1" type="ORF">N7458_010711</name>
</gene>
<organism evidence="1 2">
    <name type="scientific">Penicillium daleae</name>
    <dbReference type="NCBI Taxonomy" id="63821"/>
    <lineage>
        <taxon>Eukaryota</taxon>
        <taxon>Fungi</taxon>
        <taxon>Dikarya</taxon>
        <taxon>Ascomycota</taxon>
        <taxon>Pezizomycotina</taxon>
        <taxon>Eurotiomycetes</taxon>
        <taxon>Eurotiomycetidae</taxon>
        <taxon>Eurotiales</taxon>
        <taxon>Aspergillaceae</taxon>
        <taxon>Penicillium</taxon>
    </lineage>
</organism>
<comment type="caution">
    <text evidence="1">The sequence shown here is derived from an EMBL/GenBank/DDBJ whole genome shotgun (WGS) entry which is preliminary data.</text>
</comment>
<name>A0AAD6BZ66_9EURO</name>
<dbReference type="Proteomes" id="UP001213681">
    <property type="component" value="Unassembled WGS sequence"/>
</dbReference>
<evidence type="ECO:0000313" key="1">
    <source>
        <dbReference type="EMBL" id="KAJ5439713.1"/>
    </source>
</evidence>
<keyword evidence="2" id="KW-1185">Reference proteome</keyword>